<dbReference type="OrthoDB" id="1494490at2"/>
<keyword evidence="2" id="KW-1185">Reference proteome</keyword>
<organism evidence="1 2">
    <name type="scientific">Emticicia agri</name>
    <dbReference type="NCBI Taxonomy" id="2492393"/>
    <lineage>
        <taxon>Bacteria</taxon>
        <taxon>Pseudomonadati</taxon>
        <taxon>Bacteroidota</taxon>
        <taxon>Cytophagia</taxon>
        <taxon>Cytophagales</taxon>
        <taxon>Leadbetterellaceae</taxon>
        <taxon>Emticicia</taxon>
    </lineage>
</organism>
<sequence>MKTENWTCDTCGQPIKRIKDGWIEWLSKADSLEGYGLRLVHHKSASPLATSHGCYYDEEKTIREENAFVANSAVDYYLGADGLVNLLELMHGDLLPKNEVIEMIMRLHVPGYEQARKYIETAMAEGIIREKEFPEFRTQDELQVVIDWVGV</sequence>
<name>A0A4Q5LVQ7_9BACT</name>
<evidence type="ECO:0000313" key="2">
    <source>
        <dbReference type="Proteomes" id="UP000293162"/>
    </source>
</evidence>
<accession>A0A4Q5LVQ7</accession>
<dbReference type="RefSeq" id="WP_130023027.1">
    <property type="nucleotide sequence ID" value="NZ_SEWF01000036.1"/>
</dbReference>
<proteinExistence type="predicted"/>
<reference evidence="1 2" key="1">
    <citation type="submission" date="2019-02" db="EMBL/GenBank/DDBJ databases">
        <title>Bacterial novel species Emticicia sp. 17J42-9 isolated from soil.</title>
        <authorList>
            <person name="Jung H.-Y."/>
        </authorList>
    </citation>
    <scope>NUCLEOTIDE SEQUENCE [LARGE SCALE GENOMIC DNA]</scope>
    <source>
        <strain evidence="1 2">17J42-9</strain>
    </source>
</reference>
<dbReference type="Proteomes" id="UP000293162">
    <property type="component" value="Unassembled WGS sequence"/>
</dbReference>
<protein>
    <submittedName>
        <fullName evidence="1">Uncharacterized protein</fullName>
    </submittedName>
</protein>
<gene>
    <name evidence="1" type="ORF">EWM59_20010</name>
</gene>
<evidence type="ECO:0000313" key="1">
    <source>
        <dbReference type="EMBL" id="RYU93808.1"/>
    </source>
</evidence>
<comment type="caution">
    <text evidence="1">The sequence shown here is derived from an EMBL/GenBank/DDBJ whole genome shotgun (WGS) entry which is preliminary data.</text>
</comment>
<dbReference type="AlphaFoldDB" id="A0A4Q5LVQ7"/>
<dbReference type="EMBL" id="SEWF01000036">
    <property type="protein sequence ID" value="RYU93808.1"/>
    <property type="molecule type" value="Genomic_DNA"/>
</dbReference>